<keyword evidence="4" id="KW-1185">Reference proteome</keyword>
<organism evidence="3 4">
    <name type="scientific">Dictyostelium discoideum</name>
    <name type="common">Social amoeba</name>
    <dbReference type="NCBI Taxonomy" id="44689"/>
    <lineage>
        <taxon>Eukaryota</taxon>
        <taxon>Amoebozoa</taxon>
        <taxon>Evosea</taxon>
        <taxon>Eumycetozoa</taxon>
        <taxon>Dictyostelia</taxon>
        <taxon>Dictyosteliales</taxon>
        <taxon>Dictyosteliaceae</taxon>
        <taxon>Dictyostelium</taxon>
    </lineage>
</organism>
<name>Q54GF0_DICDI</name>
<dbReference type="EMBL" id="AAFI02000161">
    <property type="protein sequence ID" value="EAL62341.1"/>
    <property type="molecule type" value="Genomic_DNA"/>
</dbReference>
<feature type="transmembrane region" description="Helical" evidence="2">
    <location>
        <begin position="12"/>
        <end position="34"/>
    </location>
</feature>
<keyword evidence="2" id="KW-1133">Transmembrane helix</keyword>
<accession>Q54GF0</accession>
<evidence type="ECO:0000256" key="1">
    <source>
        <dbReference type="SAM" id="MobiDB-lite"/>
    </source>
</evidence>
<evidence type="ECO:0000313" key="4">
    <source>
        <dbReference type="Proteomes" id="UP000002195"/>
    </source>
</evidence>
<dbReference type="VEuPathDB" id="AmoebaDB:DDB_G0290239"/>
<dbReference type="dictyBase" id="DDB_G0290239"/>
<protein>
    <recommendedName>
        <fullName evidence="5">Transmembrane protein</fullName>
    </recommendedName>
</protein>
<keyword evidence="2" id="KW-0812">Transmembrane</keyword>
<feature type="region of interest" description="Disordered" evidence="1">
    <location>
        <begin position="290"/>
        <end position="309"/>
    </location>
</feature>
<sequence>MFLNKKKYKIINIPISLLIVFLILISFFCPWEIIKNKNNSGDMITFNIRYLFSFFGSNNITYSPGLSSSTVCLFGILTIILQFINFWVDFKINACLPPAFNNCRSVFIYDEFSNPNFLSFLFYNSITTSPSVGFKLTVFSNIISILLFLFTLFFNNNQEKNNNRDKNNNFKKFSRKRSRILKRKKKNNGMDQITRKSKSKIKIKTTTISLPKNENINENQTIININKNEDNKGDKDKNKNFEDFAGDEYISEETLLIKNKNNERENEGCGENEASCESGESYTFDSNEIWENESSGDNDSNFEIQINTI</sequence>
<dbReference type="Proteomes" id="UP000002195">
    <property type="component" value="Unassembled WGS sequence"/>
</dbReference>
<dbReference type="InParanoid" id="Q54GF0"/>
<proteinExistence type="predicted"/>
<feature type="compositionally biased region" description="Polar residues" evidence="1">
    <location>
        <begin position="297"/>
        <end position="309"/>
    </location>
</feature>
<comment type="caution">
    <text evidence="3">The sequence shown here is derived from an EMBL/GenBank/DDBJ whole genome shotgun (WGS) entry which is preliminary data.</text>
</comment>
<evidence type="ECO:0000256" key="2">
    <source>
        <dbReference type="SAM" id="Phobius"/>
    </source>
</evidence>
<dbReference type="KEGG" id="ddi:DDB_G0290239"/>
<dbReference type="AlphaFoldDB" id="Q54GF0"/>
<keyword evidence="2" id="KW-0472">Membrane</keyword>
<dbReference type="GeneID" id="8627536"/>
<reference evidence="3 4" key="1">
    <citation type="journal article" date="2005" name="Nature">
        <title>The genome of the social amoeba Dictyostelium discoideum.</title>
        <authorList>
            <consortium name="The Dictyostelium discoideum Sequencing Consortium"/>
            <person name="Eichinger L."/>
            <person name="Pachebat J.A."/>
            <person name="Glockner G."/>
            <person name="Rajandream M.A."/>
            <person name="Sucgang R."/>
            <person name="Berriman M."/>
            <person name="Song J."/>
            <person name="Olsen R."/>
            <person name="Szafranski K."/>
            <person name="Xu Q."/>
            <person name="Tunggal B."/>
            <person name="Kummerfeld S."/>
            <person name="Madera M."/>
            <person name="Konfortov B.A."/>
            <person name="Rivero F."/>
            <person name="Bankier A.T."/>
            <person name="Lehmann R."/>
            <person name="Hamlin N."/>
            <person name="Davies R."/>
            <person name="Gaudet P."/>
            <person name="Fey P."/>
            <person name="Pilcher K."/>
            <person name="Chen G."/>
            <person name="Saunders D."/>
            <person name="Sodergren E."/>
            <person name="Davis P."/>
            <person name="Kerhornou A."/>
            <person name="Nie X."/>
            <person name="Hall N."/>
            <person name="Anjard C."/>
            <person name="Hemphill L."/>
            <person name="Bason N."/>
            <person name="Farbrother P."/>
            <person name="Desany B."/>
            <person name="Just E."/>
            <person name="Morio T."/>
            <person name="Rost R."/>
            <person name="Churcher C."/>
            <person name="Cooper J."/>
            <person name="Haydock S."/>
            <person name="van Driessche N."/>
            <person name="Cronin A."/>
            <person name="Goodhead I."/>
            <person name="Muzny D."/>
            <person name="Mourier T."/>
            <person name="Pain A."/>
            <person name="Lu M."/>
            <person name="Harper D."/>
            <person name="Lindsay R."/>
            <person name="Hauser H."/>
            <person name="James K."/>
            <person name="Quiles M."/>
            <person name="Madan Babu M."/>
            <person name="Saito T."/>
            <person name="Buchrieser C."/>
            <person name="Wardroper A."/>
            <person name="Felder M."/>
            <person name="Thangavelu M."/>
            <person name="Johnson D."/>
            <person name="Knights A."/>
            <person name="Loulseged H."/>
            <person name="Mungall K."/>
            <person name="Oliver K."/>
            <person name="Price C."/>
            <person name="Quail M.A."/>
            <person name="Urushihara H."/>
            <person name="Hernandez J."/>
            <person name="Rabbinowitsch E."/>
            <person name="Steffen D."/>
            <person name="Sanders M."/>
            <person name="Ma J."/>
            <person name="Kohara Y."/>
            <person name="Sharp S."/>
            <person name="Simmonds M."/>
            <person name="Spiegler S."/>
            <person name="Tivey A."/>
            <person name="Sugano S."/>
            <person name="White B."/>
            <person name="Walker D."/>
            <person name="Woodward J."/>
            <person name="Winckler T."/>
            <person name="Tanaka Y."/>
            <person name="Shaulsky G."/>
            <person name="Schleicher M."/>
            <person name="Weinstock G."/>
            <person name="Rosenthal A."/>
            <person name="Cox E.C."/>
            <person name="Chisholm R.L."/>
            <person name="Gibbs R."/>
            <person name="Loomis W.F."/>
            <person name="Platzer M."/>
            <person name="Kay R.R."/>
            <person name="Williams J."/>
            <person name="Dear P.H."/>
            <person name="Noegel A.A."/>
            <person name="Barrell B."/>
            <person name="Kuspa A."/>
        </authorList>
    </citation>
    <scope>NUCLEOTIDE SEQUENCE [LARGE SCALE GENOMIC DNA]</scope>
    <source>
        <strain evidence="3 4">AX4</strain>
    </source>
</reference>
<evidence type="ECO:0008006" key="5">
    <source>
        <dbReference type="Google" id="ProtNLM"/>
    </source>
</evidence>
<dbReference type="PaxDb" id="44689-DDB0215974"/>
<evidence type="ECO:0000313" key="3">
    <source>
        <dbReference type="EMBL" id="EAL62341.1"/>
    </source>
</evidence>
<feature type="region of interest" description="Disordered" evidence="1">
    <location>
        <begin position="262"/>
        <end position="282"/>
    </location>
</feature>
<dbReference type="HOGENOM" id="CLU_901459_0_0_1"/>
<feature type="transmembrane region" description="Helical" evidence="2">
    <location>
        <begin position="132"/>
        <end position="154"/>
    </location>
</feature>
<feature type="transmembrane region" description="Helical" evidence="2">
    <location>
        <begin position="66"/>
        <end position="88"/>
    </location>
</feature>
<gene>
    <name evidence="3" type="ORF">DDB_G0290239</name>
</gene>
<dbReference type="RefSeq" id="XP_635828.1">
    <property type="nucleotide sequence ID" value="XM_630736.1"/>
</dbReference>